<evidence type="ECO:0000313" key="1">
    <source>
        <dbReference type="EMBL" id="DAD84371.1"/>
    </source>
</evidence>
<dbReference type="EMBL" id="BK014959">
    <property type="protein sequence ID" value="DAD84371.1"/>
    <property type="molecule type" value="Genomic_DNA"/>
</dbReference>
<proteinExistence type="predicted"/>
<reference evidence="1" key="1">
    <citation type="journal article" date="2021" name="Proc. Natl. Acad. Sci. U.S.A.">
        <title>A Catalog of Tens of Thousands of Viruses from Human Metagenomes Reveals Hidden Associations with Chronic Diseases.</title>
        <authorList>
            <person name="Tisza M.J."/>
            <person name="Buck C.B."/>
        </authorList>
    </citation>
    <scope>NUCLEOTIDE SEQUENCE</scope>
    <source>
        <strain evidence="1">CtUS21</strain>
    </source>
</reference>
<protein>
    <submittedName>
        <fullName evidence="1">Uncharacterized protein</fullName>
    </submittedName>
</protein>
<accession>A0A8S5MQY1</accession>
<name>A0A8S5MQY1_9CAUD</name>
<organism evidence="1">
    <name type="scientific">Podoviridae sp. ctUS21</name>
    <dbReference type="NCBI Taxonomy" id="2826557"/>
    <lineage>
        <taxon>Viruses</taxon>
        <taxon>Duplodnaviria</taxon>
        <taxon>Heunggongvirae</taxon>
        <taxon>Uroviricota</taxon>
        <taxon>Caudoviricetes</taxon>
    </lineage>
</organism>
<sequence>MKEFELKRAGTILKVAVYEKNRELRISIDDPHNQCMSNNYEGDYAAIELTFEQAKALSEFLNLTTNEDGEQEQ</sequence>